<dbReference type="SMART" id="SM00343">
    <property type="entry name" value="ZnF_C2HC"/>
    <property type="match status" value="1"/>
</dbReference>
<name>A0A699U7D8_TANCI</name>
<protein>
    <recommendedName>
        <fullName evidence="2">CCHC-type domain-containing protein</fullName>
    </recommendedName>
</protein>
<organism evidence="3">
    <name type="scientific">Tanacetum cinerariifolium</name>
    <name type="common">Dalmatian daisy</name>
    <name type="synonym">Chrysanthemum cinerariifolium</name>
    <dbReference type="NCBI Taxonomy" id="118510"/>
    <lineage>
        <taxon>Eukaryota</taxon>
        <taxon>Viridiplantae</taxon>
        <taxon>Streptophyta</taxon>
        <taxon>Embryophyta</taxon>
        <taxon>Tracheophyta</taxon>
        <taxon>Spermatophyta</taxon>
        <taxon>Magnoliopsida</taxon>
        <taxon>eudicotyledons</taxon>
        <taxon>Gunneridae</taxon>
        <taxon>Pentapetalae</taxon>
        <taxon>asterids</taxon>
        <taxon>campanulids</taxon>
        <taxon>Asterales</taxon>
        <taxon>Asteraceae</taxon>
        <taxon>Asteroideae</taxon>
        <taxon>Anthemideae</taxon>
        <taxon>Anthemidinae</taxon>
        <taxon>Tanacetum</taxon>
    </lineage>
</organism>
<dbReference type="GO" id="GO:0003676">
    <property type="term" value="F:nucleic acid binding"/>
    <property type="evidence" value="ECO:0007669"/>
    <property type="project" value="InterPro"/>
</dbReference>
<sequence length="105" mass="11658">SSLDVPMFQKGEDPIESINKAMAFLSAVASRVAIQQVQERQTQSYVGTVNRGIATTLKGNYAVGQPRVVKCYNCQGEGHLARHCTHPKRPRNAAWFKEKLMLVEA</sequence>
<feature type="non-terminal residue" evidence="3">
    <location>
        <position position="1"/>
    </location>
</feature>
<dbReference type="InterPro" id="IPR001878">
    <property type="entry name" value="Znf_CCHC"/>
</dbReference>
<evidence type="ECO:0000259" key="2">
    <source>
        <dbReference type="PROSITE" id="PS50158"/>
    </source>
</evidence>
<accession>A0A699U7D8</accession>
<dbReference type="EMBL" id="BKCJ011299060">
    <property type="protein sequence ID" value="GFD17286.1"/>
    <property type="molecule type" value="Genomic_DNA"/>
</dbReference>
<reference evidence="3" key="1">
    <citation type="journal article" date="2019" name="Sci. Rep.">
        <title>Draft genome of Tanacetum cinerariifolium, the natural source of mosquito coil.</title>
        <authorList>
            <person name="Yamashiro T."/>
            <person name="Shiraishi A."/>
            <person name="Satake H."/>
            <person name="Nakayama K."/>
        </authorList>
    </citation>
    <scope>NUCLEOTIDE SEQUENCE</scope>
</reference>
<gene>
    <name evidence="3" type="ORF">Tci_889255</name>
</gene>
<dbReference type="SUPFAM" id="SSF57756">
    <property type="entry name" value="Retrovirus zinc finger-like domains"/>
    <property type="match status" value="1"/>
</dbReference>
<dbReference type="Pfam" id="PF00098">
    <property type="entry name" value="zf-CCHC"/>
    <property type="match status" value="1"/>
</dbReference>
<dbReference type="PROSITE" id="PS50158">
    <property type="entry name" value="ZF_CCHC"/>
    <property type="match status" value="1"/>
</dbReference>
<keyword evidence="1" id="KW-0863">Zinc-finger</keyword>
<evidence type="ECO:0000256" key="1">
    <source>
        <dbReference type="PROSITE-ProRule" id="PRU00047"/>
    </source>
</evidence>
<evidence type="ECO:0000313" key="3">
    <source>
        <dbReference type="EMBL" id="GFD17286.1"/>
    </source>
</evidence>
<feature type="domain" description="CCHC-type" evidence="2">
    <location>
        <begin position="70"/>
        <end position="84"/>
    </location>
</feature>
<keyword evidence="1" id="KW-0862">Zinc</keyword>
<keyword evidence="1" id="KW-0479">Metal-binding</keyword>
<dbReference type="InterPro" id="IPR036875">
    <property type="entry name" value="Znf_CCHC_sf"/>
</dbReference>
<dbReference type="Gene3D" id="4.10.60.10">
    <property type="entry name" value="Zinc finger, CCHC-type"/>
    <property type="match status" value="1"/>
</dbReference>
<proteinExistence type="predicted"/>
<comment type="caution">
    <text evidence="3">The sequence shown here is derived from an EMBL/GenBank/DDBJ whole genome shotgun (WGS) entry which is preliminary data.</text>
</comment>
<dbReference type="AlphaFoldDB" id="A0A699U7D8"/>
<dbReference type="GO" id="GO:0008270">
    <property type="term" value="F:zinc ion binding"/>
    <property type="evidence" value="ECO:0007669"/>
    <property type="project" value="UniProtKB-KW"/>
</dbReference>